<feature type="compositionally biased region" description="Pro residues" evidence="4">
    <location>
        <begin position="323"/>
        <end position="336"/>
    </location>
</feature>
<organism evidence="6 7">
    <name type="scientific">Pseudokineococcus lusitanus</name>
    <dbReference type="NCBI Taxonomy" id="763993"/>
    <lineage>
        <taxon>Bacteria</taxon>
        <taxon>Bacillati</taxon>
        <taxon>Actinomycetota</taxon>
        <taxon>Actinomycetes</taxon>
        <taxon>Kineosporiales</taxon>
        <taxon>Kineosporiaceae</taxon>
        <taxon>Pseudokineococcus</taxon>
    </lineage>
</organism>
<feature type="domain" description="HTH araC/xylS-type" evidence="5">
    <location>
        <begin position="215"/>
        <end position="313"/>
    </location>
</feature>
<gene>
    <name evidence="6" type="ORF">EDC03_1170</name>
</gene>
<dbReference type="GO" id="GO:0043565">
    <property type="term" value="F:sequence-specific DNA binding"/>
    <property type="evidence" value="ECO:0007669"/>
    <property type="project" value="InterPro"/>
</dbReference>
<evidence type="ECO:0000313" key="6">
    <source>
        <dbReference type="EMBL" id="ROP45040.1"/>
    </source>
</evidence>
<dbReference type="InterPro" id="IPR052158">
    <property type="entry name" value="INH-QAR"/>
</dbReference>
<keyword evidence="1" id="KW-0805">Transcription regulation</keyword>
<dbReference type="CDD" id="cd03137">
    <property type="entry name" value="GATase1_AraC_1"/>
    <property type="match status" value="1"/>
</dbReference>
<dbReference type="SUPFAM" id="SSF46689">
    <property type="entry name" value="Homeodomain-like"/>
    <property type="match status" value="2"/>
</dbReference>
<name>A0A3N1HRM2_9ACTN</name>
<reference evidence="6 7" key="1">
    <citation type="journal article" date="2015" name="Stand. Genomic Sci.">
        <title>Genomic Encyclopedia of Bacterial and Archaeal Type Strains, Phase III: the genomes of soil and plant-associated and newly described type strains.</title>
        <authorList>
            <person name="Whitman W.B."/>
            <person name="Woyke T."/>
            <person name="Klenk H.P."/>
            <person name="Zhou Y."/>
            <person name="Lilburn T.G."/>
            <person name="Beck B.J."/>
            <person name="De Vos P."/>
            <person name="Vandamme P."/>
            <person name="Eisen J.A."/>
            <person name="Garrity G."/>
            <person name="Hugenholtz P."/>
            <person name="Kyrpides N.C."/>
        </authorList>
    </citation>
    <scope>NUCLEOTIDE SEQUENCE [LARGE SCALE GENOMIC DNA]</scope>
    <source>
        <strain evidence="6 7">CECT 7306</strain>
    </source>
</reference>
<dbReference type="SUPFAM" id="SSF52317">
    <property type="entry name" value="Class I glutamine amidotransferase-like"/>
    <property type="match status" value="1"/>
</dbReference>
<evidence type="ECO:0000256" key="1">
    <source>
        <dbReference type="ARBA" id="ARBA00023015"/>
    </source>
</evidence>
<dbReference type="InParanoid" id="A0A3N1HRM2"/>
<dbReference type="InterPro" id="IPR009057">
    <property type="entry name" value="Homeodomain-like_sf"/>
</dbReference>
<sequence>MLRDVVALAYDGVGAFGLGVVAEVFGFDRGAEGLPVYDFAVATLRPGPVRTDTGLTVLVEHGLERAASADLVIALGWEHGDVEVPEGYRQVLRDAVARGARVMSHCTGAYVVAASGVADGRRLATHWRYAEDLARRFPAVTVDRDVLYLDDDPVLSSAGTAAGIDTCLHLLRREHGAAVANAVARRMVVPPHREGGQAQFVEGPPLPPDDGQRLGEVLARVGERLDHPWSVEELAAMAHTSPRSFARHFRVLVGTTPHAWLLGQRVALAQQLLETSDLAVEEVARRSGLGTATSLRQHFARRVGTSPQAYRRTFRGPDAPDAPDAPDPEAAPPRPRTPARRTARAAAAAPSG</sequence>
<proteinExistence type="predicted"/>
<dbReference type="InterPro" id="IPR029062">
    <property type="entry name" value="Class_I_gatase-like"/>
</dbReference>
<evidence type="ECO:0000256" key="4">
    <source>
        <dbReference type="SAM" id="MobiDB-lite"/>
    </source>
</evidence>
<accession>A0A3N1HRM2</accession>
<dbReference type="Proteomes" id="UP000276232">
    <property type="component" value="Unassembled WGS sequence"/>
</dbReference>
<comment type="caution">
    <text evidence="6">The sequence shown here is derived from an EMBL/GenBank/DDBJ whole genome shotgun (WGS) entry which is preliminary data.</text>
</comment>
<dbReference type="EMBL" id="RJKN01000002">
    <property type="protein sequence ID" value="ROP45040.1"/>
    <property type="molecule type" value="Genomic_DNA"/>
</dbReference>
<keyword evidence="2" id="KW-0238">DNA-binding</keyword>
<dbReference type="SMART" id="SM00342">
    <property type="entry name" value="HTH_ARAC"/>
    <property type="match status" value="1"/>
</dbReference>
<dbReference type="Pfam" id="PF12833">
    <property type="entry name" value="HTH_18"/>
    <property type="match status" value="1"/>
</dbReference>
<dbReference type="RefSeq" id="WP_123379229.1">
    <property type="nucleotide sequence ID" value="NZ_RJKN01000002.1"/>
</dbReference>
<dbReference type="GO" id="GO:0003700">
    <property type="term" value="F:DNA-binding transcription factor activity"/>
    <property type="evidence" value="ECO:0007669"/>
    <property type="project" value="InterPro"/>
</dbReference>
<dbReference type="PANTHER" id="PTHR43130">
    <property type="entry name" value="ARAC-FAMILY TRANSCRIPTIONAL REGULATOR"/>
    <property type="match status" value="1"/>
</dbReference>
<feature type="region of interest" description="Disordered" evidence="4">
    <location>
        <begin position="305"/>
        <end position="352"/>
    </location>
</feature>
<dbReference type="AlphaFoldDB" id="A0A3N1HRM2"/>
<dbReference type="PROSITE" id="PS01124">
    <property type="entry name" value="HTH_ARAC_FAMILY_2"/>
    <property type="match status" value="1"/>
</dbReference>
<evidence type="ECO:0000313" key="7">
    <source>
        <dbReference type="Proteomes" id="UP000276232"/>
    </source>
</evidence>
<dbReference type="InterPro" id="IPR002818">
    <property type="entry name" value="DJ-1/PfpI"/>
</dbReference>
<keyword evidence="7" id="KW-1185">Reference proteome</keyword>
<evidence type="ECO:0000256" key="3">
    <source>
        <dbReference type="ARBA" id="ARBA00023163"/>
    </source>
</evidence>
<evidence type="ECO:0000259" key="5">
    <source>
        <dbReference type="PROSITE" id="PS01124"/>
    </source>
</evidence>
<dbReference type="PANTHER" id="PTHR43130:SF3">
    <property type="entry name" value="HTH-TYPE TRANSCRIPTIONAL REGULATOR RV1931C"/>
    <property type="match status" value="1"/>
</dbReference>
<dbReference type="Pfam" id="PF01965">
    <property type="entry name" value="DJ-1_PfpI"/>
    <property type="match status" value="1"/>
</dbReference>
<dbReference type="InterPro" id="IPR018062">
    <property type="entry name" value="HTH_AraC-typ_CS"/>
</dbReference>
<protein>
    <submittedName>
        <fullName evidence="6">Transcriptional regulator GlxA family with amidase domain</fullName>
    </submittedName>
</protein>
<dbReference type="InterPro" id="IPR018060">
    <property type="entry name" value="HTH_AraC"/>
</dbReference>
<dbReference type="OrthoDB" id="3194870at2"/>
<dbReference type="Gene3D" id="3.40.50.880">
    <property type="match status" value="1"/>
</dbReference>
<keyword evidence="3" id="KW-0804">Transcription</keyword>
<evidence type="ECO:0000256" key="2">
    <source>
        <dbReference type="ARBA" id="ARBA00023125"/>
    </source>
</evidence>
<dbReference type="Gene3D" id="1.10.10.60">
    <property type="entry name" value="Homeodomain-like"/>
    <property type="match status" value="1"/>
</dbReference>
<dbReference type="PROSITE" id="PS00041">
    <property type="entry name" value="HTH_ARAC_FAMILY_1"/>
    <property type="match status" value="1"/>
</dbReference>